<dbReference type="Gene3D" id="3.60.10.10">
    <property type="entry name" value="Endonuclease/exonuclease/phosphatase"/>
    <property type="match status" value="1"/>
</dbReference>
<dbReference type="Proteomes" id="UP000695022">
    <property type="component" value="Unplaced"/>
</dbReference>
<gene>
    <name evidence="4" type="primary">LOC106821285</name>
</gene>
<keyword evidence="3" id="KW-1185">Reference proteome</keyword>
<sequence>MAQSDIIFIQGIQDSEEKLHTNLLDSLNTYYEGTSGISNAYSVVASQRLGTSTLEQYAYYYRNDKVKLVHHYLYNDAGNDYPYDPMVAYFSPINGIGLHGDMQDFFIIGARTRASSATRSMTDKLVDVHADALTKFPLVTNGIILGDLFADCSYICASCFDAIRLWTDEQYTWIIDADTTTTASDCAFDRLVVTGNQMKTQTIAAVVDFKMMYNLNDSMARSVSTHFPVTMPICESNQV</sequence>
<evidence type="ECO:0000256" key="1">
    <source>
        <dbReference type="ARBA" id="ARBA00022722"/>
    </source>
</evidence>
<accession>A0ABM1FAP5</accession>
<evidence type="ECO:0000313" key="4">
    <source>
        <dbReference type="RefSeq" id="XP_014681516.1"/>
    </source>
</evidence>
<dbReference type="SUPFAM" id="SSF56219">
    <property type="entry name" value="DNase I-like"/>
    <property type="match status" value="1"/>
</dbReference>
<dbReference type="PRINTS" id="PR00130">
    <property type="entry name" value="DNASEI"/>
</dbReference>
<dbReference type="PANTHER" id="PTHR11371">
    <property type="entry name" value="DEOXYRIBONUCLEASE"/>
    <property type="match status" value="1"/>
</dbReference>
<keyword evidence="1" id="KW-0540">Nuclease</keyword>
<dbReference type="InterPro" id="IPR016202">
    <property type="entry name" value="DNase_I"/>
</dbReference>
<dbReference type="InterPro" id="IPR036691">
    <property type="entry name" value="Endo/exonu/phosph_ase_sf"/>
</dbReference>
<keyword evidence="2" id="KW-0378">Hydrolase</keyword>
<proteinExistence type="predicted"/>
<dbReference type="GeneID" id="106821285"/>
<dbReference type="RefSeq" id="XP_014681516.1">
    <property type="nucleotide sequence ID" value="XM_014826030.1"/>
</dbReference>
<evidence type="ECO:0000313" key="3">
    <source>
        <dbReference type="Proteomes" id="UP000695022"/>
    </source>
</evidence>
<evidence type="ECO:0000256" key="2">
    <source>
        <dbReference type="ARBA" id="ARBA00022801"/>
    </source>
</evidence>
<dbReference type="SMART" id="SM00476">
    <property type="entry name" value="DNaseIc"/>
    <property type="match status" value="1"/>
</dbReference>
<name>A0ABM1FAP5_PRICU</name>
<reference evidence="4" key="1">
    <citation type="submission" date="2025-08" db="UniProtKB">
        <authorList>
            <consortium name="RefSeq"/>
        </authorList>
    </citation>
    <scope>IDENTIFICATION</scope>
</reference>
<dbReference type="PANTHER" id="PTHR11371:SF31">
    <property type="entry name" value="EXTRACELLULAR NUCLEASE"/>
    <property type="match status" value="1"/>
</dbReference>
<organism evidence="3 4">
    <name type="scientific">Priapulus caudatus</name>
    <name type="common">Priapulid worm</name>
    <dbReference type="NCBI Taxonomy" id="37621"/>
    <lineage>
        <taxon>Eukaryota</taxon>
        <taxon>Metazoa</taxon>
        <taxon>Ecdysozoa</taxon>
        <taxon>Scalidophora</taxon>
        <taxon>Priapulida</taxon>
        <taxon>Priapulimorpha</taxon>
        <taxon>Priapulimorphida</taxon>
        <taxon>Priapulidae</taxon>
        <taxon>Priapulus</taxon>
    </lineage>
</organism>
<protein>
    <submittedName>
        <fullName evidence="4">Deoxyribonuclease-1-like</fullName>
    </submittedName>
</protein>